<evidence type="ECO:0000256" key="1">
    <source>
        <dbReference type="SAM" id="MobiDB-lite"/>
    </source>
</evidence>
<dbReference type="InterPro" id="IPR001810">
    <property type="entry name" value="F-box_dom"/>
</dbReference>
<dbReference type="EMBL" id="WIUZ02000003">
    <property type="protein sequence ID" value="KAF9789794.1"/>
    <property type="molecule type" value="Genomic_DNA"/>
</dbReference>
<name>A0A9P6LAS1_9AGAM</name>
<gene>
    <name evidence="3" type="ORF">BJ322DRAFT_1044264</name>
</gene>
<proteinExistence type="predicted"/>
<evidence type="ECO:0000313" key="4">
    <source>
        <dbReference type="Proteomes" id="UP000736335"/>
    </source>
</evidence>
<dbReference type="OrthoDB" id="2322499at2759"/>
<comment type="caution">
    <text evidence="3">The sequence shown here is derived from an EMBL/GenBank/DDBJ whole genome shotgun (WGS) entry which is preliminary data.</text>
</comment>
<dbReference type="CDD" id="cd09917">
    <property type="entry name" value="F-box_SF"/>
    <property type="match status" value="1"/>
</dbReference>
<protein>
    <recommendedName>
        <fullName evidence="2">F-box domain-containing protein</fullName>
    </recommendedName>
</protein>
<feature type="region of interest" description="Disordered" evidence="1">
    <location>
        <begin position="1"/>
        <end position="62"/>
    </location>
</feature>
<dbReference type="SMART" id="SM00256">
    <property type="entry name" value="FBOX"/>
    <property type="match status" value="1"/>
</dbReference>
<sequence>MVAALKRTARRKSNIQYNEQESSELSDDGVDSDSSPPLRKRARGRTVGSGLKAKKRGKAKQQTSTLLEMPLDVMFEILSCVEPRDLLQLSRASKALRRVIMDKSNKFIWANSFAADEEVPQCPKDISQPAWAQLLYSPYCQHCYSSRATDVYWASYRRLCKKCLPEVVTSHTKAMEDAVEIGLRSAFNEVGFTSFSKVLPGLKLRAGKQALSYYFTDHLHEFLEAALEWYNSHSRTDITLFLKKYGERFKSRVQHAELCFAWERSQRNHRQEEKEEERTKRYEEVIARLGALGWSDELKKHKDWYEGIQGLPPMNSFKPVTDKVWNTCKDRIIQFVKGQREKRIHAERTKTMKTRYHEIEKIVTAYQRTHHPHEFFVSTLDVCESPGVCESIVDPSDEVFQECLARIRDLIPVTHASALEKRRSEVLKLLPEGSTDDDLALATSWFKCRCCGQSFHHAGAMRHSCFLFRMWSYRSHDEIKAMEPLEQVYHMFGRGMWILDKLTYWKDTAELTEQVVKAAGMDPKKATPDDMDDAKHRFAVFTGTGSSTMTIVGWRCLVTGRYEKSSGKRPTPDWRIMGSGEMAEFKHSSIGLEKEDWACLRCWKNNTGPYTDMCWTSVKSHLKEKHDIDKPTEEDYYCMKPTLQSDYFLREAAKM</sequence>
<dbReference type="Gene3D" id="1.20.1280.50">
    <property type="match status" value="1"/>
</dbReference>
<keyword evidence="4" id="KW-1185">Reference proteome</keyword>
<accession>A0A9P6LAS1</accession>
<feature type="domain" description="F-box" evidence="2">
    <location>
        <begin position="63"/>
        <end position="112"/>
    </location>
</feature>
<feature type="compositionally biased region" description="Acidic residues" evidence="1">
    <location>
        <begin position="21"/>
        <end position="31"/>
    </location>
</feature>
<dbReference type="PROSITE" id="PS50181">
    <property type="entry name" value="FBOX"/>
    <property type="match status" value="1"/>
</dbReference>
<evidence type="ECO:0000313" key="3">
    <source>
        <dbReference type="EMBL" id="KAF9789794.1"/>
    </source>
</evidence>
<dbReference type="SUPFAM" id="SSF81383">
    <property type="entry name" value="F-box domain"/>
    <property type="match status" value="1"/>
</dbReference>
<dbReference type="InterPro" id="IPR036047">
    <property type="entry name" value="F-box-like_dom_sf"/>
</dbReference>
<evidence type="ECO:0000259" key="2">
    <source>
        <dbReference type="PROSITE" id="PS50181"/>
    </source>
</evidence>
<dbReference type="AlphaFoldDB" id="A0A9P6LAS1"/>
<reference evidence="3" key="1">
    <citation type="journal article" date="2020" name="Nat. Commun.">
        <title>Large-scale genome sequencing of mycorrhizal fungi provides insights into the early evolution of symbiotic traits.</title>
        <authorList>
            <person name="Miyauchi S."/>
            <person name="Kiss E."/>
            <person name="Kuo A."/>
            <person name="Drula E."/>
            <person name="Kohler A."/>
            <person name="Sanchez-Garcia M."/>
            <person name="Morin E."/>
            <person name="Andreopoulos B."/>
            <person name="Barry K.W."/>
            <person name="Bonito G."/>
            <person name="Buee M."/>
            <person name="Carver A."/>
            <person name="Chen C."/>
            <person name="Cichocki N."/>
            <person name="Clum A."/>
            <person name="Culley D."/>
            <person name="Crous P.W."/>
            <person name="Fauchery L."/>
            <person name="Girlanda M."/>
            <person name="Hayes R.D."/>
            <person name="Keri Z."/>
            <person name="LaButti K."/>
            <person name="Lipzen A."/>
            <person name="Lombard V."/>
            <person name="Magnuson J."/>
            <person name="Maillard F."/>
            <person name="Murat C."/>
            <person name="Nolan M."/>
            <person name="Ohm R.A."/>
            <person name="Pangilinan J."/>
            <person name="Pereira M.F."/>
            <person name="Perotto S."/>
            <person name="Peter M."/>
            <person name="Pfister S."/>
            <person name="Riley R."/>
            <person name="Sitrit Y."/>
            <person name="Stielow J.B."/>
            <person name="Szollosi G."/>
            <person name="Zifcakova L."/>
            <person name="Stursova M."/>
            <person name="Spatafora J.W."/>
            <person name="Tedersoo L."/>
            <person name="Vaario L.M."/>
            <person name="Yamada A."/>
            <person name="Yan M."/>
            <person name="Wang P."/>
            <person name="Xu J."/>
            <person name="Bruns T."/>
            <person name="Baldrian P."/>
            <person name="Vilgalys R."/>
            <person name="Dunand C."/>
            <person name="Henrissat B."/>
            <person name="Grigoriev I.V."/>
            <person name="Hibbett D."/>
            <person name="Nagy L.G."/>
            <person name="Martin F.M."/>
        </authorList>
    </citation>
    <scope>NUCLEOTIDE SEQUENCE</scope>
    <source>
        <strain evidence="3">UH-Tt-Lm1</strain>
    </source>
</reference>
<organism evidence="3 4">
    <name type="scientific">Thelephora terrestris</name>
    <dbReference type="NCBI Taxonomy" id="56493"/>
    <lineage>
        <taxon>Eukaryota</taxon>
        <taxon>Fungi</taxon>
        <taxon>Dikarya</taxon>
        <taxon>Basidiomycota</taxon>
        <taxon>Agaricomycotina</taxon>
        <taxon>Agaricomycetes</taxon>
        <taxon>Thelephorales</taxon>
        <taxon>Thelephoraceae</taxon>
        <taxon>Thelephora</taxon>
    </lineage>
</organism>
<dbReference type="Proteomes" id="UP000736335">
    <property type="component" value="Unassembled WGS sequence"/>
</dbReference>
<dbReference type="Pfam" id="PF00646">
    <property type="entry name" value="F-box"/>
    <property type="match status" value="1"/>
</dbReference>
<reference evidence="3" key="2">
    <citation type="submission" date="2020-11" db="EMBL/GenBank/DDBJ databases">
        <authorList>
            <consortium name="DOE Joint Genome Institute"/>
            <person name="Kuo A."/>
            <person name="Miyauchi S."/>
            <person name="Kiss E."/>
            <person name="Drula E."/>
            <person name="Kohler A."/>
            <person name="Sanchez-Garcia M."/>
            <person name="Andreopoulos B."/>
            <person name="Barry K.W."/>
            <person name="Bonito G."/>
            <person name="Buee M."/>
            <person name="Carver A."/>
            <person name="Chen C."/>
            <person name="Cichocki N."/>
            <person name="Clum A."/>
            <person name="Culley D."/>
            <person name="Crous P.W."/>
            <person name="Fauchery L."/>
            <person name="Girlanda M."/>
            <person name="Hayes R."/>
            <person name="Keri Z."/>
            <person name="Labutti K."/>
            <person name="Lipzen A."/>
            <person name="Lombard V."/>
            <person name="Magnuson J."/>
            <person name="Maillard F."/>
            <person name="Morin E."/>
            <person name="Murat C."/>
            <person name="Nolan M."/>
            <person name="Ohm R."/>
            <person name="Pangilinan J."/>
            <person name="Pereira M."/>
            <person name="Perotto S."/>
            <person name="Peter M."/>
            <person name="Riley R."/>
            <person name="Sitrit Y."/>
            <person name="Stielow B."/>
            <person name="Szollosi G."/>
            <person name="Zifcakova L."/>
            <person name="Stursova M."/>
            <person name="Spatafora J.W."/>
            <person name="Tedersoo L."/>
            <person name="Vaario L.-M."/>
            <person name="Yamada A."/>
            <person name="Yan M."/>
            <person name="Wang P."/>
            <person name="Xu J."/>
            <person name="Bruns T."/>
            <person name="Baldrian P."/>
            <person name="Vilgalys R."/>
            <person name="Henrissat B."/>
            <person name="Grigoriev I.V."/>
            <person name="Hibbett D."/>
            <person name="Nagy L.G."/>
            <person name="Martin F.M."/>
        </authorList>
    </citation>
    <scope>NUCLEOTIDE SEQUENCE</scope>
    <source>
        <strain evidence="3">UH-Tt-Lm1</strain>
    </source>
</reference>